<name>A0A7R9GDQ8_9CRUS</name>
<evidence type="ECO:0000313" key="1">
    <source>
        <dbReference type="EMBL" id="CAD7278801.1"/>
    </source>
</evidence>
<accession>A0A7R9GDQ8</accession>
<organism evidence="1">
    <name type="scientific">Notodromas monacha</name>
    <dbReference type="NCBI Taxonomy" id="399045"/>
    <lineage>
        <taxon>Eukaryota</taxon>
        <taxon>Metazoa</taxon>
        <taxon>Ecdysozoa</taxon>
        <taxon>Arthropoda</taxon>
        <taxon>Crustacea</taxon>
        <taxon>Oligostraca</taxon>
        <taxon>Ostracoda</taxon>
        <taxon>Podocopa</taxon>
        <taxon>Podocopida</taxon>
        <taxon>Cypridocopina</taxon>
        <taxon>Cypridoidea</taxon>
        <taxon>Cyprididae</taxon>
        <taxon>Notodromas</taxon>
    </lineage>
</organism>
<reference evidence="1" key="1">
    <citation type="submission" date="2020-11" db="EMBL/GenBank/DDBJ databases">
        <authorList>
            <person name="Tran Van P."/>
        </authorList>
    </citation>
    <scope>NUCLEOTIDE SEQUENCE</scope>
</reference>
<dbReference type="EMBL" id="CAJPEX010001368">
    <property type="protein sequence ID" value="CAG0918953.1"/>
    <property type="molecule type" value="Genomic_DNA"/>
</dbReference>
<dbReference type="Proteomes" id="UP000678499">
    <property type="component" value="Unassembled WGS sequence"/>
</dbReference>
<proteinExistence type="predicted"/>
<keyword evidence="2" id="KW-1185">Reference proteome</keyword>
<sequence>MATDLRWKDRVQVHQTPARAMTNNVDKLIDSSLNIGSEFLLQHATKWRGLESGLELATSDTFIRGPANCNDGRSERIGSMTAVIRVKLFIYWVAQEIQQWLHSVELAFVLHVQIIFHDTSESYCVLHLIKKHPPTGPNDHLVPVLRNHLQTLLNCINIIFLNSSQYPVQSSVRLKNLARAMAFIRTVESPMKKNRLLSLFANLRLRHDPDSICGKILSLQCGNSHLRSLFTVPLL</sequence>
<evidence type="ECO:0000313" key="2">
    <source>
        <dbReference type="Proteomes" id="UP000678499"/>
    </source>
</evidence>
<gene>
    <name evidence="1" type="ORF">NMOB1V02_LOCUS6498</name>
</gene>
<dbReference type="EMBL" id="OA883405">
    <property type="protein sequence ID" value="CAD7278801.1"/>
    <property type="molecule type" value="Genomic_DNA"/>
</dbReference>
<protein>
    <submittedName>
        <fullName evidence="1">Uncharacterized protein</fullName>
    </submittedName>
</protein>
<dbReference type="AlphaFoldDB" id="A0A7R9GDQ8"/>